<evidence type="ECO:0000256" key="2">
    <source>
        <dbReference type="ARBA" id="ARBA00005648"/>
    </source>
</evidence>
<gene>
    <name evidence="10" type="ORF">PAPYR_286</name>
</gene>
<feature type="transmembrane region" description="Helical" evidence="7">
    <location>
        <begin position="365"/>
        <end position="386"/>
    </location>
</feature>
<evidence type="ECO:0000259" key="8">
    <source>
        <dbReference type="Pfam" id="PF07970"/>
    </source>
</evidence>
<feature type="domain" description="Endoplasmic reticulum vesicle transporter N-terminal" evidence="9">
    <location>
        <begin position="20"/>
        <end position="110"/>
    </location>
</feature>
<feature type="region of interest" description="Disordered" evidence="6">
    <location>
        <begin position="135"/>
        <end position="172"/>
    </location>
</feature>
<evidence type="ECO:0000256" key="4">
    <source>
        <dbReference type="ARBA" id="ARBA00022989"/>
    </source>
</evidence>
<comment type="similarity">
    <text evidence="2">Belongs to the ERGIC family.</text>
</comment>
<comment type="caution">
    <text evidence="10">The sequence shown here is derived from an EMBL/GenBank/DDBJ whole genome shotgun (WGS) entry which is preliminary data.</text>
</comment>
<evidence type="ECO:0000256" key="5">
    <source>
        <dbReference type="ARBA" id="ARBA00023136"/>
    </source>
</evidence>
<dbReference type="PANTHER" id="PTHR10984">
    <property type="entry name" value="ENDOPLASMIC RETICULUM-GOLGI INTERMEDIATE COMPARTMENT PROTEIN"/>
    <property type="match status" value="1"/>
</dbReference>
<dbReference type="Proteomes" id="UP001141327">
    <property type="component" value="Unassembled WGS sequence"/>
</dbReference>
<evidence type="ECO:0000256" key="3">
    <source>
        <dbReference type="ARBA" id="ARBA00022692"/>
    </source>
</evidence>
<proteinExistence type="inferred from homology"/>
<evidence type="ECO:0000313" key="11">
    <source>
        <dbReference type="Proteomes" id="UP001141327"/>
    </source>
</evidence>
<accession>A0ABQ8UZP4</accession>
<dbReference type="InterPro" id="IPR045888">
    <property type="entry name" value="Erv"/>
</dbReference>
<feature type="compositionally biased region" description="Pro residues" evidence="6">
    <location>
        <begin position="140"/>
        <end position="152"/>
    </location>
</feature>
<evidence type="ECO:0000313" key="10">
    <source>
        <dbReference type="EMBL" id="KAJ4463040.1"/>
    </source>
</evidence>
<dbReference type="InterPro" id="IPR039542">
    <property type="entry name" value="Erv_N"/>
</dbReference>
<keyword evidence="3 7" id="KW-0812">Transmembrane</keyword>
<dbReference type="Pfam" id="PF13850">
    <property type="entry name" value="ERGIC_N"/>
    <property type="match status" value="1"/>
</dbReference>
<evidence type="ECO:0000256" key="6">
    <source>
        <dbReference type="SAM" id="MobiDB-lite"/>
    </source>
</evidence>
<name>A0ABQ8UZP4_9EUKA</name>
<dbReference type="EMBL" id="JAPMOS010000001">
    <property type="protein sequence ID" value="KAJ4463040.1"/>
    <property type="molecule type" value="Genomic_DNA"/>
</dbReference>
<comment type="subcellular location">
    <subcellularLocation>
        <location evidence="1">Membrane</location>
        <topology evidence="1">Multi-pass membrane protein</topology>
    </subcellularLocation>
</comment>
<evidence type="ECO:0000259" key="9">
    <source>
        <dbReference type="Pfam" id="PF13850"/>
    </source>
</evidence>
<protein>
    <submittedName>
        <fullName evidence="10">Endoplasmic reticulum-Golgi intermediate compartment protein 3</fullName>
    </submittedName>
</protein>
<reference evidence="10" key="1">
    <citation type="journal article" date="2022" name="bioRxiv">
        <title>Genomics of Preaxostyla Flagellates Illuminates Evolutionary Transitions and the Path Towards Mitochondrial Loss.</title>
        <authorList>
            <person name="Novak L.V.F."/>
            <person name="Treitli S.C."/>
            <person name="Pyrih J."/>
            <person name="Halakuc P."/>
            <person name="Pipaliya S.V."/>
            <person name="Vacek V."/>
            <person name="Brzon O."/>
            <person name="Soukal P."/>
            <person name="Eme L."/>
            <person name="Dacks J.B."/>
            <person name="Karnkowska A."/>
            <person name="Elias M."/>
            <person name="Hampl V."/>
        </authorList>
    </citation>
    <scope>NUCLEOTIDE SEQUENCE</scope>
    <source>
        <strain evidence="10">RCP-MX</strain>
    </source>
</reference>
<feature type="compositionally biased region" description="Low complexity" evidence="6">
    <location>
        <begin position="153"/>
        <end position="167"/>
    </location>
</feature>
<dbReference type="InterPro" id="IPR012936">
    <property type="entry name" value="Erv_C"/>
</dbReference>
<evidence type="ECO:0000256" key="7">
    <source>
        <dbReference type="SAM" id="Phobius"/>
    </source>
</evidence>
<keyword evidence="11" id="KW-1185">Reference proteome</keyword>
<keyword evidence="4 7" id="KW-1133">Transmembrane helix</keyword>
<dbReference type="Pfam" id="PF07970">
    <property type="entry name" value="COPIIcoated_ERV"/>
    <property type="match status" value="1"/>
</dbReference>
<sequence length="407" mass="44937">MSSLAASMGVEPSPKFLHKLKKLDLYARTDEDVLRKNSWSGVILTVVTSLIITVLFLAEWRLYRTTDLVHHLHVDTTYGEKLNIYINVTFPLIECTDITIDIIDVSGAQQIDVVHNLNKVSLTNEGRPMAIEKASLAPPSQKPPPSSLPPTDAPAAESSEASQGAEAPPTPSCGSCYGAELTPASAATREEVQMAYRKKNWVLSSVEGISQCQNEVKDKTRGGCNLYGFLTVNRVAGYFQIGPGRPMLNPAYGGRNVRVFNDFSFNLSHIIHKLSFGEEFPGVHNPLDGVHKILYGQAVGACKYFLKVVPTRYQYLDGRVLPSNQFSVTEHFQTLDENARTMPGVFFIYDLSPIMVELTEQRMSFFHFLTQVCAIVGGAFTVAGMLDGFIYRSVKTLRGKILLGKAH</sequence>
<keyword evidence="5 7" id="KW-0472">Membrane</keyword>
<dbReference type="PANTHER" id="PTHR10984:SF25">
    <property type="entry name" value="ENDOPLASMIC RETICULUM-GOLGI INTERMEDIATE COMPARTMENT PROTEIN 3"/>
    <property type="match status" value="1"/>
</dbReference>
<feature type="domain" description="Endoplasmic reticulum vesicle transporter C-terminal" evidence="8">
    <location>
        <begin position="176"/>
        <end position="387"/>
    </location>
</feature>
<feature type="transmembrane region" description="Helical" evidence="7">
    <location>
        <begin position="38"/>
        <end position="58"/>
    </location>
</feature>
<evidence type="ECO:0000256" key="1">
    <source>
        <dbReference type="ARBA" id="ARBA00004141"/>
    </source>
</evidence>
<organism evidence="10 11">
    <name type="scientific">Paratrimastix pyriformis</name>
    <dbReference type="NCBI Taxonomy" id="342808"/>
    <lineage>
        <taxon>Eukaryota</taxon>
        <taxon>Metamonada</taxon>
        <taxon>Preaxostyla</taxon>
        <taxon>Paratrimastigidae</taxon>
        <taxon>Paratrimastix</taxon>
    </lineage>
</organism>